<reference evidence="2 4" key="2">
    <citation type="journal article" date="2013" name="Nature">
        <title>Insights into bilaterian evolution from three spiralian genomes.</title>
        <authorList>
            <person name="Simakov O."/>
            <person name="Marletaz F."/>
            <person name="Cho S.J."/>
            <person name="Edsinger-Gonzales E."/>
            <person name="Havlak P."/>
            <person name="Hellsten U."/>
            <person name="Kuo D.H."/>
            <person name="Larsson T."/>
            <person name="Lv J."/>
            <person name="Arendt D."/>
            <person name="Savage R."/>
            <person name="Osoegawa K."/>
            <person name="de Jong P."/>
            <person name="Grimwood J."/>
            <person name="Chapman J.A."/>
            <person name="Shapiro H."/>
            <person name="Aerts A."/>
            <person name="Otillar R.P."/>
            <person name="Terry A.Y."/>
            <person name="Boore J.L."/>
            <person name="Grigoriev I.V."/>
            <person name="Lindberg D.R."/>
            <person name="Seaver E.C."/>
            <person name="Weisblat D.A."/>
            <person name="Putnam N.H."/>
            <person name="Rokhsar D.S."/>
        </authorList>
    </citation>
    <scope>NUCLEOTIDE SEQUENCE</scope>
</reference>
<dbReference type="GeneID" id="20215184"/>
<dbReference type="GO" id="GO:0003684">
    <property type="term" value="F:damaged DNA binding"/>
    <property type="evidence" value="ECO:0007669"/>
    <property type="project" value="InterPro"/>
</dbReference>
<dbReference type="EnsemblMetazoa" id="HelroT75665">
    <property type="protein sequence ID" value="HelroP75665"/>
    <property type="gene ID" value="HelroG75665"/>
</dbReference>
<dbReference type="PANTHER" id="PTHR12135">
    <property type="entry name" value="DNA REPAIR PROTEIN XP-C / RAD4"/>
    <property type="match status" value="1"/>
</dbReference>
<dbReference type="EMBL" id="AMQM01003446">
    <property type="status" value="NOT_ANNOTATED_CDS"/>
    <property type="molecule type" value="Genomic_DNA"/>
</dbReference>
<dbReference type="InParanoid" id="T1G286"/>
<dbReference type="eggNOG" id="KOG2179">
    <property type="taxonomic scope" value="Eukaryota"/>
</dbReference>
<protein>
    <recommendedName>
        <fullName evidence="1">Rad4 beta-hairpin domain-containing protein</fullName>
    </recommendedName>
</protein>
<reference evidence="3" key="3">
    <citation type="submission" date="2015-06" db="UniProtKB">
        <authorList>
            <consortium name="EnsemblMetazoa"/>
        </authorList>
    </citation>
    <scope>IDENTIFICATION</scope>
</reference>
<reference evidence="4" key="1">
    <citation type="submission" date="2012-12" db="EMBL/GenBank/DDBJ databases">
        <authorList>
            <person name="Hellsten U."/>
            <person name="Grimwood J."/>
            <person name="Chapman J.A."/>
            <person name="Shapiro H."/>
            <person name="Aerts A."/>
            <person name="Otillar R.P."/>
            <person name="Terry A.Y."/>
            <person name="Boore J.L."/>
            <person name="Simakov O."/>
            <person name="Marletaz F."/>
            <person name="Cho S.-J."/>
            <person name="Edsinger-Gonzales E."/>
            <person name="Havlak P."/>
            <person name="Kuo D.-H."/>
            <person name="Larsson T."/>
            <person name="Lv J."/>
            <person name="Arendt D."/>
            <person name="Savage R."/>
            <person name="Osoegawa K."/>
            <person name="de Jong P."/>
            <person name="Lindberg D.R."/>
            <person name="Seaver E.C."/>
            <person name="Weisblat D.A."/>
            <person name="Putnam N.H."/>
            <person name="Grigoriev I.V."/>
            <person name="Rokhsar D.S."/>
        </authorList>
    </citation>
    <scope>NUCLEOTIDE SEQUENCE</scope>
</reference>
<sequence>MEEDLELFGRWQTEQFIPMPAIDGKVPKNEFGNVELFQPWMLPGGTVYIEGWVVCEEHKDILLSAWQDEQKRIRLEEKKKNEERIMNNWKILIKGVLIRERLRKDFNITVCIVLLIS</sequence>
<gene>
    <name evidence="3" type="primary">20215184</name>
    <name evidence="2" type="ORF">HELRODRAFT_75665</name>
</gene>
<dbReference type="AlphaFoldDB" id="T1G286"/>
<dbReference type="GO" id="GO:0005634">
    <property type="term" value="C:nucleus"/>
    <property type="evidence" value="ECO:0007669"/>
    <property type="project" value="InterPro"/>
</dbReference>
<dbReference type="Pfam" id="PF10405">
    <property type="entry name" value="BHD_3"/>
    <property type="match status" value="1"/>
</dbReference>
<evidence type="ECO:0000313" key="2">
    <source>
        <dbReference type="EMBL" id="ESO08232.1"/>
    </source>
</evidence>
<dbReference type="EMBL" id="KB096134">
    <property type="protein sequence ID" value="ESO08232.1"/>
    <property type="molecule type" value="Genomic_DNA"/>
</dbReference>
<dbReference type="PANTHER" id="PTHR12135:SF0">
    <property type="entry name" value="DNA REPAIR PROTEIN COMPLEMENTING XP-C CELLS"/>
    <property type="match status" value="1"/>
</dbReference>
<evidence type="ECO:0000259" key="1">
    <source>
        <dbReference type="SMART" id="SM01032"/>
    </source>
</evidence>
<name>T1G286_HELRO</name>
<dbReference type="KEGG" id="hro:HELRODRAFT_75665"/>
<dbReference type="GO" id="GO:0006289">
    <property type="term" value="P:nucleotide-excision repair"/>
    <property type="evidence" value="ECO:0007669"/>
    <property type="project" value="InterPro"/>
</dbReference>
<dbReference type="RefSeq" id="XP_009014021.1">
    <property type="nucleotide sequence ID" value="XM_009015773.1"/>
</dbReference>
<dbReference type="InterPro" id="IPR004583">
    <property type="entry name" value="DNA_repair_Rad4"/>
</dbReference>
<keyword evidence="4" id="KW-1185">Reference proteome</keyword>
<feature type="domain" description="Rad4 beta-hairpin" evidence="1">
    <location>
        <begin position="26"/>
        <end position="66"/>
    </location>
</feature>
<organism evidence="3 4">
    <name type="scientific">Helobdella robusta</name>
    <name type="common">Californian leech</name>
    <dbReference type="NCBI Taxonomy" id="6412"/>
    <lineage>
        <taxon>Eukaryota</taxon>
        <taxon>Metazoa</taxon>
        <taxon>Spiralia</taxon>
        <taxon>Lophotrochozoa</taxon>
        <taxon>Annelida</taxon>
        <taxon>Clitellata</taxon>
        <taxon>Hirudinea</taxon>
        <taxon>Rhynchobdellida</taxon>
        <taxon>Glossiphoniidae</taxon>
        <taxon>Helobdella</taxon>
    </lineage>
</organism>
<dbReference type="HOGENOM" id="CLU_2087396_0_0_1"/>
<dbReference type="SMART" id="SM01032">
    <property type="entry name" value="BHD_3"/>
    <property type="match status" value="1"/>
</dbReference>
<dbReference type="CTD" id="20215184"/>
<proteinExistence type="predicted"/>
<dbReference type="OrthoDB" id="300780at2759"/>
<evidence type="ECO:0000313" key="4">
    <source>
        <dbReference type="Proteomes" id="UP000015101"/>
    </source>
</evidence>
<dbReference type="InterPro" id="IPR018328">
    <property type="entry name" value="Rad4_beta-hairpin_dom3"/>
</dbReference>
<dbReference type="STRING" id="6412.T1G286"/>
<evidence type="ECO:0000313" key="3">
    <source>
        <dbReference type="EnsemblMetazoa" id="HelroP75665"/>
    </source>
</evidence>
<dbReference type="Proteomes" id="UP000015101">
    <property type="component" value="Unassembled WGS sequence"/>
</dbReference>
<accession>T1G286</accession>